<gene>
    <name evidence="2" type="ORF">N0V87_002261</name>
</gene>
<dbReference type="Proteomes" id="UP001140562">
    <property type="component" value="Unassembled WGS sequence"/>
</dbReference>
<sequence>MYNAIPFLAIAGLLAPTANAAPHDLMVNNEFVRDVGVVYPSNNFTGNPLYLVTHKKAPKCETGISTVSIASAQICVPSTCAFYKTKDCTLSEVGNDYFLRGPVDVYDFHAVTNKTCGSYMCGPVEDMAHIIGDTAPPLESINSEGGYWGVVGRD</sequence>
<evidence type="ECO:0000313" key="2">
    <source>
        <dbReference type="EMBL" id="KAJ4340907.1"/>
    </source>
</evidence>
<keyword evidence="3" id="KW-1185">Reference proteome</keyword>
<dbReference type="EMBL" id="JAPEUV010000014">
    <property type="protein sequence ID" value="KAJ4340907.1"/>
    <property type="molecule type" value="Genomic_DNA"/>
</dbReference>
<comment type="caution">
    <text evidence="2">The sequence shown here is derived from an EMBL/GenBank/DDBJ whole genome shotgun (WGS) entry which is preliminary data.</text>
</comment>
<feature type="chain" id="PRO_5040867256" evidence="1">
    <location>
        <begin position="21"/>
        <end position="154"/>
    </location>
</feature>
<evidence type="ECO:0000313" key="3">
    <source>
        <dbReference type="Proteomes" id="UP001140562"/>
    </source>
</evidence>
<dbReference type="OrthoDB" id="3679522at2759"/>
<feature type="signal peptide" evidence="1">
    <location>
        <begin position="1"/>
        <end position="20"/>
    </location>
</feature>
<dbReference type="AlphaFoldDB" id="A0A9W8X4R8"/>
<evidence type="ECO:0000256" key="1">
    <source>
        <dbReference type="SAM" id="SignalP"/>
    </source>
</evidence>
<accession>A0A9W8X4R8</accession>
<protein>
    <submittedName>
        <fullName evidence="2">Uncharacterized protein</fullName>
    </submittedName>
</protein>
<keyword evidence="1" id="KW-0732">Signal</keyword>
<reference evidence="2" key="1">
    <citation type="submission" date="2022-10" db="EMBL/GenBank/DDBJ databases">
        <title>Tapping the CABI collections for fungal endophytes: first genome assemblies for Collariella, Neodidymelliopsis, Ascochyta clinopodiicola, Didymella pomorum, Didymosphaeria variabile, Neocosmospora piperis and Neocucurbitaria cava.</title>
        <authorList>
            <person name="Hill R."/>
        </authorList>
    </citation>
    <scope>NUCLEOTIDE SEQUENCE</scope>
    <source>
        <strain evidence="2">IMI 360193</strain>
    </source>
</reference>
<name>A0A9W8X4R8_9PLEO</name>
<proteinExistence type="predicted"/>
<organism evidence="2 3">
    <name type="scientific">Didymella glomerata</name>
    <dbReference type="NCBI Taxonomy" id="749621"/>
    <lineage>
        <taxon>Eukaryota</taxon>
        <taxon>Fungi</taxon>
        <taxon>Dikarya</taxon>
        <taxon>Ascomycota</taxon>
        <taxon>Pezizomycotina</taxon>
        <taxon>Dothideomycetes</taxon>
        <taxon>Pleosporomycetidae</taxon>
        <taxon>Pleosporales</taxon>
        <taxon>Pleosporineae</taxon>
        <taxon>Didymellaceae</taxon>
        <taxon>Didymella</taxon>
    </lineage>
</organism>